<dbReference type="InterPro" id="IPR027417">
    <property type="entry name" value="P-loop_NTPase"/>
</dbReference>
<name>A0ABQ8FJE8_9FUNG</name>
<dbReference type="PANTHER" id="PTHR18884">
    <property type="entry name" value="SEPTIN"/>
    <property type="match status" value="1"/>
</dbReference>
<dbReference type="Gene3D" id="3.40.50.300">
    <property type="entry name" value="P-loop containing nucleotide triphosphate hydrolases"/>
    <property type="match status" value="1"/>
</dbReference>
<evidence type="ECO:0000313" key="5">
    <source>
        <dbReference type="EMBL" id="KAH6599293.1"/>
    </source>
</evidence>
<dbReference type="PIRSF" id="PIRSF006698">
    <property type="entry name" value="Septin"/>
    <property type="match status" value="1"/>
</dbReference>
<sequence>MAAPSSLSAAPSSSASLNGLPKATLTGYVGFDSITDQIQKKLVKRGFAFNLMVVGRSGLGKSTLVNTLFASHLVESKGLAPPRQTTEINSVQHLIEEKGIRLTLSVTDTPGYGDQVNNENCWDPIIKHIKDQYALYLRRELNPQRERRIVDSRIHAVIFFISPSGHSLTPLDITVMKKISEVANVIPIIAKADSLTIEERILFKRRIREEIDFHGIRLYPFTDIDEEFSSYTDDRADRQAAQLIRDMIPFAIVGSERNVVIDGKAVRGRRTRWGVINALTELFCAVTALLVEDETHCEFIHLRNFLTRTNLQDLIESTSLAHYETFRTRQLIALKESSGRVSNGDQQ</sequence>
<comment type="caution">
    <text evidence="5">The sequence shown here is derived from an EMBL/GenBank/DDBJ whole genome shotgun (WGS) entry which is preliminary data.</text>
</comment>
<dbReference type="Proteomes" id="UP001648503">
    <property type="component" value="Unassembled WGS sequence"/>
</dbReference>
<keyword evidence="1 3" id="KW-0547">Nucleotide-binding</keyword>
<keyword evidence="2 3" id="KW-0342">GTP-binding</keyword>
<protein>
    <recommendedName>
        <fullName evidence="4">Septin-type G domain-containing protein</fullName>
    </recommendedName>
</protein>
<comment type="similarity">
    <text evidence="3">Belongs to the TRAFAC class TrmE-Era-EngA-EngB-Septin-like GTPase superfamily. Septin GTPase family.</text>
</comment>
<dbReference type="InterPro" id="IPR030379">
    <property type="entry name" value="G_SEPTIN_dom"/>
</dbReference>
<dbReference type="InterPro" id="IPR016491">
    <property type="entry name" value="Septin"/>
</dbReference>
<gene>
    <name evidence="5" type="ORF">BASA50_003128</name>
</gene>
<dbReference type="EMBL" id="JAFCIX010000072">
    <property type="protein sequence ID" value="KAH6599293.1"/>
    <property type="molecule type" value="Genomic_DNA"/>
</dbReference>
<evidence type="ECO:0000256" key="3">
    <source>
        <dbReference type="RuleBase" id="RU004560"/>
    </source>
</evidence>
<proteinExistence type="inferred from homology"/>
<dbReference type="CDD" id="cd01850">
    <property type="entry name" value="CDC_Septin"/>
    <property type="match status" value="1"/>
</dbReference>
<reference evidence="5 6" key="1">
    <citation type="submission" date="2021-02" db="EMBL/GenBank/DDBJ databases">
        <title>Variation within the Batrachochytrium salamandrivorans European outbreak.</title>
        <authorList>
            <person name="Kelly M."/>
            <person name="Pasmans F."/>
            <person name="Shea T.P."/>
            <person name="Munoz J.F."/>
            <person name="Carranza S."/>
            <person name="Cuomo C.A."/>
            <person name="Martel A."/>
        </authorList>
    </citation>
    <scope>NUCLEOTIDE SEQUENCE [LARGE SCALE GENOMIC DNA]</scope>
    <source>
        <strain evidence="5 6">AMFP18/2</strain>
    </source>
</reference>
<evidence type="ECO:0000259" key="4">
    <source>
        <dbReference type="PROSITE" id="PS51719"/>
    </source>
</evidence>
<keyword evidence="6" id="KW-1185">Reference proteome</keyword>
<organism evidence="5 6">
    <name type="scientific">Batrachochytrium salamandrivorans</name>
    <dbReference type="NCBI Taxonomy" id="1357716"/>
    <lineage>
        <taxon>Eukaryota</taxon>
        <taxon>Fungi</taxon>
        <taxon>Fungi incertae sedis</taxon>
        <taxon>Chytridiomycota</taxon>
        <taxon>Chytridiomycota incertae sedis</taxon>
        <taxon>Chytridiomycetes</taxon>
        <taxon>Rhizophydiales</taxon>
        <taxon>Rhizophydiales incertae sedis</taxon>
        <taxon>Batrachochytrium</taxon>
    </lineage>
</organism>
<evidence type="ECO:0000313" key="6">
    <source>
        <dbReference type="Proteomes" id="UP001648503"/>
    </source>
</evidence>
<dbReference type="PROSITE" id="PS51719">
    <property type="entry name" value="G_SEPTIN"/>
    <property type="match status" value="1"/>
</dbReference>
<dbReference type="SUPFAM" id="SSF52540">
    <property type="entry name" value="P-loop containing nucleoside triphosphate hydrolases"/>
    <property type="match status" value="1"/>
</dbReference>
<evidence type="ECO:0000256" key="1">
    <source>
        <dbReference type="ARBA" id="ARBA00022741"/>
    </source>
</evidence>
<accession>A0ABQ8FJE8</accession>
<feature type="domain" description="Septin-type G" evidence="4">
    <location>
        <begin position="45"/>
        <end position="333"/>
    </location>
</feature>
<evidence type="ECO:0000256" key="2">
    <source>
        <dbReference type="ARBA" id="ARBA00023134"/>
    </source>
</evidence>
<dbReference type="Pfam" id="PF00735">
    <property type="entry name" value="Septin"/>
    <property type="match status" value="1"/>
</dbReference>